<keyword evidence="1 3" id="KW-0456">Lyase</keyword>
<dbReference type="PROSITE" id="PS51257">
    <property type="entry name" value="PROKAR_LIPOPROTEIN"/>
    <property type="match status" value="1"/>
</dbReference>
<dbReference type="SUPFAM" id="SSF50685">
    <property type="entry name" value="Barwin-like endoglucanases"/>
    <property type="match status" value="1"/>
</dbReference>
<dbReference type="GO" id="GO:0005886">
    <property type="term" value="C:plasma membrane"/>
    <property type="evidence" value="ECO:0007669"/>
    <property type="project" value="UniProtKB-SubCell"/>
</dbReference>
<feature type="domain" description="RlpA-like protein double-psi beta-barrel" evidence="5">
    <location>
        <begin position="35"/>
        <end position="123"/>
    </location>
</feature>
<organism evidence="6">
    <name type="scientific">Shewanella frigidimarina</name>
    <dbReference type="NCBI Taxonomy" id="56812"/>
    <lineage>
        <taxon>Bacteria</taxon>
        <taxon>Pseudomonadati</taxon>
        <taxon>Pseudomonadota</taxon>
        <taxon>Gammaproteobacteria</taxon>
        <taxon>Alteromonadales</taxon>
        <taxon>Shewanellaceae</taxon>
        <taxon>Shewanella</taxon>
    </lineage>
</organism>
<comment type="subcellular location">
    <subcellularLocation>
        <location evidence="3">Cell membrane</location>
        <topology evidence="3">Lipid-anchor</topology>
    </subcellularLocation>
</comment>
<proteinExistence type="inferred from homology"/>
<dbReference type="GO" id="GO:0000270">
    <property type="term" value="P:peptidoglycan metabolic process"/>
    <property type="evidence" value="ECO:0007669"/>
    <property type="project" value="UniProtKB-UniRule"/>
</dbReference>
<evidence type="ECO:0000259" key="5">
    <source>
        <dbReference type="Pfam" id="PF03330"/>
    </source>
</evidence>
<evidence type="ECO:0000256" key="4">
    <source>
        <dbReference type="RuleBase" id="RU003495"/>
    </source>
</evidence>
<dbReference type="InterPro" id="IPR009009">
    <property type="entry name" value="RlpA-like_DPBB"/>
</dbReference>
<accession>A0A119D093</accession>
<evidence type="ECO:0000256" key="2">
    <source>
        <dbReference type="ARBA" id="ARBA00023316"/>
    </source>
</evidence>
<evidence type="ECO:0000313" key="6">
    <source>
        <dbReference type="EMBL" id="KVX02575.1"/>
    </source>
</evidence>
<dbReference type="PANTHER" id="PTHR34183:SF8">
    <property type="entry name" value="ENDOLYTIC PEPTIDOGLYCAN TRANSGLYCOSYLASE RLPA-RELATED"/>
    <property type="match status" value="1"/>
</dbReference>
<dbReference type="PANTHER" id="PTHR34183">
    <property type="entry name" value="ENDOLYTIC PEPTIDOGLYCAN TRANSGLYCOSYLASE RLPA"/>
    <property type="match status" value="1"/>
</dbReference>
<dbReference type="AlphaFoldDB" id="A0A119D093"/>
<dbReference type="RefSeq" id="WP_059745285.1">
    <property type="nucleotide sequence ID" value="NZ_JBOZOX010000020.1"/>
</dbReference>
<evidence type="ECO:0000256" key="3">
    <source>
        <dbReference type="HAMAP-Rule" id="MF_02071"/>
    </source>
</evidence>
<comment type="caution">
    <text evidence="6">The sequence shown here is derived from an EMBL/GenBank/DDBJ whole genome shotgun (WGS) entry which is preliminary data.</text>
</comment>
<dbReference type="GO" id="GO:0008932">
    <property type="term" value="F:lytic endotransglycosylase activity"/>
    <property type="evidence" value="ECO:0007669"/>
    <property type="project" value="UniProtKB-UniRule"/>
</dbReference>
<keyword evidence="2 3" id="KW-0961">Cell wall biogenesis/degradation</keyword>
<gene>
    <name evidence="3" type="primary">rlpA</name>
    <name evidence="6" type="ORF">AWJ07_13760</name>
</gene>
<dbReference type="Proteomes" id="UP000055702">
    <property type="component" value="Unassembled WGS sequence"/>
</dbReference>
<dbReference type="InterPro" id="IPR034718">
    <property type="entry name" value="RlpA"/>
</dbReference>
<evidence type="ECO:0000256" key="1">
    <source>
        <dbReference type="ARBA" id="ARBA00023239"/>
    </source>
</evidence>
<dbReference type="InterPro" id="IPR012997">
    <property type="entry name" value="RplA"/>
</dbReference>
<keyword evidence="3" id="KW-0564">Palmitate</keyword>
<dbReference type="CDD" id="cd22268">
    <property type="entry name" value="DPBB_RlpA-like"/>
    <property type="match status" value="1"/>
</dbReference>
<keyword evidence="3" id="KW-0449">Lipoprotein</keyword>
<dbReference type="Gene3D" id="2.40.40.10">
    <property type="entry name" value="RlpA-like domain"/>
    <property type="match status" value="1"/>
</dbReference>
<keyword evidence="3" id="KW-0472">Membrane</keyword>
<reference evidence="6 7" key="1">
    <citation type="submission" date="2016-01" db="EMBL/GenBank/DDBJ databases">
        <title>Draft genome of the antarctic isolate Shewanella frigidimarina Ag06-30.</title>
        <authorList>
            <person name="Parmeciano Di Noto G."/>
            <person name="Vazquez S."/>
            <person name="Mac Cormack W."/>
            <person name="Iriarte A."/>
            <person name="Quiroga C."/>
        </authorList>
    </citation>
    <scope>NUCLEOTIDE SEQUENCE [LARGE SCALE GENOMIC DNA]</scope>
    <source>
        <strain evidence="6 7">Ag06-30</strain>
    </source>
</reference>
<dbReference type="Pfam" id="PF03330">
    <property type="entry name" value="DPBB_1"/>
    <property type="match status" value="1"/>
</dbReference>
<protein>
    <recommendedName>
        <fullName evidence="3">Endolytic peptidoglycan transglycosylase RlpA</fullName>
        <ecNumber evidence="3">4.2.2.-</ecNumber>
    </recommendedName>
</protein>
<dbReference type="EMBL" id="LRDC01000012">
    <property type="protein sequence ID" value="KVX02575.1"/>
    <property type="molecule type" value="Genomic_DNA"/>
</dbReference>
<name>A0A119D093_SHEFR</name>
<dbReference type="InterPro" id="IPR036908">
    <property type="entry name" value="RlpA-like_sf"/>
</dbReference>
<comment type="function">
    <text evidence="3">Lytic transglycosylase with a strong preference for naked glycan strands that lack stem peptides.</text>
</comment>
<comment type="similarity">
    <text evidence="3 4">Belongs to the RlpA family.</text>
</comment>
<dbReference type="GO" id="GO:0071555">
    <property type="term" value="P:cell wall organization"/>
    <property type="evidence" value="ECO:0007669"/>
    <property type="project" value="UniProtKB-KW"/>
</dbReference>
<evidence type="ECO:0000313" key="7">
    <source>
        <dbReference type="Proteomes" id="UP000055702"/>
    </source>
</evidence>
<keyword evidence="3" id="KW-1003">Cell membrane</keyword>
<dbReference type="HAMAP" id="MF_02071">
    <property type="entry name" value="RlpA"/>
    <property type="match status" value="1"/>
</dbReference>
<sequence length="128" mass="13794">MVAISRNIQFLLFAFMLAGCSTIQSGSGDRIGFTESGKASYYGDIHQNKKTANGDIYQHNQKTAAHKTLPFGSNVKVTNTNNGKSVIVNINDRGPFVKGRIIDLSKSAFSSIGNISTGVINVNIEVVR</sequence>
<dbReference type="EC" id="4.2.2.-" evidence="3"/>
<dbReference type="NCBIfam" id="TIGR00413">
    <property type="entry name" value="rlpA"/>
    <property type="match status" value="1"/>
</dbReference>